<keyword evidence="2" id="KW-0732">Signal</keyword>
<proteinExistence type="inferred from homology"/>
<evidence type="ECO:0000313" key="4">
    <source>
        <dbReference type="Proteomes" id="UP000256869"/>
    </source>
</evidence>
<comment type="caution">
    <text evidence="3">The sequence shown here is derived from an EMBL/GenBank/DDBJ whole genome shotgun (WGS) entry which is preliminary data.</text>
</comment>
<dbReference type="OrthoDB" id="137129at2"/>
<feature type="signal peptide" evidence="2">
    <location>
        <begin position="1"/>
        <end position="24"/>
    </location>
</feature>
<dbReference type="AlphaFoldDB" id="A0A3D9I5S6"/>
<protein>
    <submittedName>
        <fullName evidence="3">TolB protein</fullName>
    </submittedName>
</protein>
<dbReference type="RefSeq" id="WP_115994028.1">
    <property type="nucleotide sequence ID" value="NZ_QRDY01000011.1"/>
</dbReference>
<dbReference type="Proteomes" id="UP000256869">
    <property type="component" value="Unassembled WGS sequence"/>
</dbReference>
<dbReference type="Gene3D" id="2.120.10.30">
    <property type="entry name" value="TolB, C-terminal domain"/>
    <property type="match status" value="2"/>
</dbReference>
<sequence>MKVRTTLRWIVPLALLFLFGCQQMNVPGSSTLDTTAKKITVIDNPEDSSYDESLVNTLVKLDDVRGMDWLSEEEILVDRENRETGTPEKIEGGEWYPHNIYIQSLQTGTQTPLLAANEHQGFAQVSPDRMRVFYKTFYSQSNTGKGYFLDLTSMKEKAFTEEDAMEVQSGRWIDNDSVVYATIDGKIYMASADSHEQPRLLLDSAIPFVNNVAYMDGMLYYSALKGTLFANTLTGKSVALPINNVVWMVPSPDEQRLAVVNRTKSGRMELLITDLQGNVLKAIAQDNQIYGTAWSPDGNSIAYAGITDNGTVRGIYLADLVTGLSMPLTVDVKFIADPLHWSPTGTRLMVSTTQPDEKNKRNRFVTFLLRVNSNVSASKEATDQ</sequence>
<dbReference type="Pfam" id="PF07676">
    <property type="entry name" value="PD40"/>
    <property type="match status" value="1"/>
</dbReference>
<dbReference type="PROSITE" id="PS51257">
    <property type="entry name" value="PROKAR_LIPOPROTEIN"/>
    <property type="match status" value="1"/>
</dbReference>
<dbReference type="InterPro" id="IPR011042">
    <property type="entry name" value="6-blade_b-propeller_TolB-like"/>
</dbReference>
<dbReference type="InterPro" id="IPR011659">
    <property type="entry name" value="WD40"/>
</dbReference>
<dbReference type="PANTHER" id="PTHR36842:SF1">
    <property type="entry name" value="PROTEIN TOLB"/>
    <property type="match status" value="1"/>
</dbReference>
<name>A0A3D9I5S6_9BACL</name>
<accession>A0A3D9I5S6</accession>
<reference evidence="3 4" key="1">
    <citation type="submission" date="2018-07" db="EMBL/GenBank/DDBJ databases">
        <title>Genomic Encyclopedia of Type Strains, Phase III (KMG-III): the genomes of soil and plant-associated and newly described type strains.</title>
        <authorList>
            <person name="Whitman W."/>
        </authorList>
    </citation>
    <scope>NUCLEOTIDE SEQUENCE [LARGE SCALE GENOMIC DNA]</scope>
    <source>
        <strain evidence="3 4">CECT 8236</strain>
    </source>
</reference>
<evidence type="ECO:0000256" key="2">
    <source>
        <dbReference type="SAM" id="SignalP"/>
    </source>
</evidence>
<gene>
    <name evidence="3" type="ORF">DFP95_11135</name>
</gene>
<feature type="chain" id="PRO_5038413974" evidence="2">
    <location>
        <begin position="25"/>
        <end position="384"/>
    </location>
</feature>
<dbReference type="SUPFAM" id="SSF82171">
    <property type="entry name" value="DPP6 N-terminal domain-like"/>
    <property type="match status" value="1"/>
</dbReference>
<dbReference type="PANTHER" id="PTHR36842">
    <property type="entry name" value="PROTEIN TOLB HOMOLOG"/>
    <property type="match status" value="1"/>
</dbReference>
<comment type="similarity">
    <text evidence="1">Belongs to the TolB family.</text>
</comment>
<organism evidence="3 4">
    <name type="scientific">Cohnella lupini</name>
    <dbReference type="NCBI Taxonomy" id="1294267"/>
    <lineage>
        <taxon>Bacteria</taxon>
        <taxon>Bacillati</taxon>
        <taxon>Bacillota</taxon>
        <taxon>Bacilli</taxon>
        <taxon>Bacillales</taxon>
        <taxon>Paenibacillaceae</taxon>
        <taxon>Cohnella</taxon>
    </lineage>
</organism>
<evidence type="ECO:0000256" key="1">
    <source>
        <dbReference type="ARBA" id="ARBA00009820"/>
    </source>
</evidence>
<evidence type="ECO:0000313" key="3">
    <source>
        <dbReference type="EMBL" id="RED57124.1"/>
    </source>
</evidence>
<dbReference type="EMBL" id="QRDY01000011">
    <property type="protein sequence ID" value="RED57124.1"/>
    <property type="molecule type" value="Genomic_DNA"/>
</dbReference>
<keyword evidence="4" id="KW-1185">Reference proteome</keyword>